<evidence type="ECO:0000313" key="2">
    <source>
        <dbReference type="EMBL" id="KLU23695.1"/>
    </source>
</evidence>
<dbReference type="CDD" id="cd00077">
    <property type="entry name" value="HDc"/>
    <property type="match status" value="1"/>
</dbReference>
<dbReference type="OrthoDB" id="8478129at2"/>
<proteinExistence type="predicted"/>
<dbReference type="Gene3D" id="1.10.3210.10">
    <property type="entry name" value="Hypothetical protein af1432"/>
    <property type="match status" value="1"/>
</dbReference>
<dbReference type="GO" id="GO:0016787">
    <property type="term" value="F:hydrolase activity"/>
    <property type="evidence" value="ECO:0007669"/>
    <property type="project" value="UniProtKB-KW"/>
</dbReference>
<keyword evidence="2" id="KW-0378">Hydrolase</keyword>
<keyword evidence="3" id="KW-1185">Reference proteome</keyword>
<protein>
    <submittedName>
        <fullName evidence="2">Phosphohydrolase</fullName>
    </submittedName>
</protein>
<organism evidence="2 3">
    <name type="scientific">Caballeronia mineralivorans PML1(12)</name>
    <dbReference type="NCBI Taxonomy" id="908627"/>
    <lineage>
        <taxon>Bacteria</taxon>
        <taxon>Pseudomonadati</taxon>
        <taxon>Pseudomonadota</taxon>
        <taxon>Betaproteobacteria</taxon>
        <taxon>Burkholderiales</taxon>
        <taxon>Burkholderiaceae</taxon>
        <taxon>Caballeronia</taxon>
    </lineage>
</organism>
<sequence>MSKTVAGIAVPDSPMARAATELVRDVESELLFHHSSRVFLFGALSGEQKALRFDSELLYIGAMFHDIGLTDAHRHSHDRFEVDGANAARQFLRGYCIAEQDIADVWDAIALHTTPGIAQHKQPVVALVTRGVEVDVLGLHFDEFTAQQREEVVKAHPREEGFKRKIIECFGLGMAHRPASTYGTVHADVMDRVDPKYRRLNYCGLILGSDWPD</sequence>
<name>A0A0J1CST3_9BURK</name>
<dbReference type="InterPro" id="IPR003607">
    <property type="entry name" value="HD/PDEase_dom"/>
</dbReference>
<evidence type="ECO:0000313" key="3">
    <source>
        <dbReference type="Proteomes" id="UP000035963"/>
    </source>
</evidence>
<comment type="caution">
    <text evidence="2">The sequence shown here is derived from an EMBL/GenBank/DDBJ whole genome shotgun (WGS) entry which is preliminary data.</text>
</comment>
<dbReference type="Pfam" id="PF01966">
    <property type="entry name" value="HD"/>
    <property type="match status" value="1"/>
</dbReference>
<gene>
    <name evidence="2" type="ORF">EOS_23875</name>
</gene>
<reference evidence="2 3" key="1">
    <citation type="journal article" date="2015" name="Genome Announc.">
        <title>Draft Genome Sequence of Burkholderia sp. Strain PML1(12), an Ectomycorrhizosphere-Inhabiting Bacterium with Effective Mineral-Weathering Ability.</title>
        <authorList>
            <person name="Uroz S."/>
            <person name="Oger P."/>
        </authorList>
    </citation>
    <scope>NUCLEOTIDE SEQUENCE [LARGE SCALE GENOMIC DNA]</scope>
    <source>
        <strain evidence="3">PML1(12)</strain>
    </source>
</reference>
<dbReference type="PANTHER" id="PTHR35569">
    <property type="entry name" value="CYANAMIDE HYDRATASE DDI2-RELATED"/>
    <property type="match status" value="1"/>
</dbReference>
<dbReference type="AlphaFoldDB" id="A0A0J1CST3"/>
<dbReference type="FunFam" id="1.10.3210.10:FF:000032">
    <property type="entry name" value="HD domain-containing protein"/>
    <property type="match status" value="1"/>
</dbReference>
<dbReference type="SUPFAM" id="SSF109604">
    <property type="entry name" value="HD-domain/PDEase-like"/>
    <property type="match status" value="1"/>
</dbReference>
<dbReference type="RefSeq" id="WP_047849180.1">
    <property type="nucleotide sequence ID" value="NZ_AEJF01000143.1"/>
</dbReference>
<dbReference type="Proteomes" id="UP000035963">
    <property type="component" value="Unassembled WGS sequence"/>
</dbReference>
<feature type="domain" description="HD" evidence="1">
    <location>
        <begin position="32"/>
        <end position="119"/>
    </location>
</feature>
<dbReference type="EMBL" id="AEJF01000143">
    <property type="protein sequence ID" value="KLU23695.1"/>
    <property type="molecule type" value="Genomic_DNA"/>
</dbReference>
<evidence type="ECO:0000259" key="1">
    <source>
        <dbReference type="Pfam" id="PF01966"/>
    </source>
</evidence>
<dbReference type="InterPro" id="IPR006674">
    <property type="entry name" value="HD_domain"/>
</dbReference>
<dbReference type="PATRIC" id="fig|908627.4.peg.5328"/>
<accession>A0A0J1CST3</accession>
<dbReference type="PANTHER" id="PTHR35569:SF1">
    <property type="entry name" value="CYANAMIDE HYDRATASE DDI2-RELATED"/>
    <property type="match status" value="1"/>
</dbReference>